<dbReference type="AlphaFoldDB" id="A0A2A2LZG8"/>
<dbReference type="Gene3D" id="1.20.5.170">
    <property type="match status" value="1"/>
</dbReference>
<dbReference type="EMBL" id="LIAE01006322">
    <property type="protein sequence ID" value="PAV91367.1"/>
    <property type="molecule type" value="Genomic_DNA"/>
</dbReference>
<dbReference type="GO" id="GO:0042127">
    <property type="term" value="P:regulation of cell population proliferation"/>
    <property type="evidence" value="ECO:0007669"/>
    <property type="project" value="TreeGrafter"/>
</dbReference>
<evidence type="ECO:0000256" key="3">
    <source>
        <dbReference type="ARBA" id="ARBA00023125"/>
    </source>
</evidence>
<evidence type="ECO:0000313" key="7">
    <source>
        <dbReference type="EMBL" id="PAV91367.1"/>
    </source>
</evidence>
<dbReference type="GO" id="GO:0005667">
    <property type="term" value="C:transcription regulator complex"/>
    <property type="evidence" value="ECO:0007669"/>
    <property type="project" value="TreeGrafter"/>
</dbReference>
<keyword evidence="8" id="KW-1185">Reference proteome</keyword>
<evidence type="ECO:0000256" key="4">
    <source>
        <dbReference type="ARBA" id="ARBA00023163"/>
    </source>
</evidence>
<accession>A0A2A2LZG8</accession>
<evidence type="ECO:0000256" key="1">
    <source>
        <dbReference type="ARBA" id="ARBA00006882"/>
    </source>
</evidence>
<dbReference type="SUPFAM" id="SSF57959">
    <property type="entry name" value="Leucine zipper domain"/>
    <property type="match status" value="1"/>
</dbReference>
<dbReference type="PANTHER" id="PTHR11462">
    <property type="entry name" value="JUN TRANSCRIPTION FACTOR-RELATED"/>
    <property type="match status" value="1"/>
</dbReference>
<dbReference type="PANTHER" id="PTHR11462:SF35">
    <property type="entry name" value="TRANSCRIPTION FACTOR JRA"/>
    <property type="match status" value="1"/>
</dbReference>
<evidence type="ECO:0000256" key="5">
    <source>
        <dbReference type="SAM" id="MobiDB-lite"/>
    </source>
</evidence>
<keyword evidence="2" id="KW-0805">Transcription regulation</keyword>
<dbReference type="InterPro" id="IPR050946">
    <property type="entry name" value="AP-1_TF_bZIP"/>
</dbReference>
<dbReference type="Pfam" id="PF00170">
    <property type="entry name" value="bZIP_1"/>
    <property type="match status" value="1"/>
</dbReference>
<dbReference type="GO" id="GO:0000981">
    <property type="term" value="F:DNA-binding transcription factor activity, RNA polymerase II-specific"/>
    <property type="evidence" value="ECO:0007669"/>
    <property type="project" value="TreeGrafter"/>
</dbReference>
<sequence>MNRFRNPDAIFQPGFSAPSHHQQPPLGHTFYMPQTTSDWMNMDDQDRRKLERKRARNRVAASKCRQKKMDKIVELEGQVNQFPSENF</sequence>
<reference evidence="7 8" key="1">
    <citation type="journal article" date="2017" name="Curr. Biol.">
        <title>Genome architecture and evolution of a unichromosomal asexual nematode.</title>
        <authorList>
            <person name="Fradin H."/>
            <person name="Zegar C."/>
            <person name="Gutwein M."/>
            <person name="Lucas J."/>
            <person name="Kovtun M."/>
            <person name="Corcoran D."/>
            <person name="Baugh L.R."/>
            <person name="Kiontke K."/>
            <person name="Gunsalus K."/>
            <person name="Fitch D.H."/>
            <person name="Piano F."/>
        </authorList>
    </citation>
    <scope>NUCLEOTIDE SEQUENCE [LARGE SCALE GENOMIC DNA]</scope>
    <source>
        <strain evidence="7">PF1309</strain>
    </source>
</reference>
<feature type="domain" description="BZIP" evidence="6">
    <location>
        <begin position="47"/>
        <end position="87"/>
    </location>
</feature>
<dbReference type="PROSITE" id="PS50217">
    <property type="entry name" value="BZIP"/>
    <property type="match status" value="1"/>
</dbReference>
<protein>
    <recommendedName>
        <fullName evidence="6">BZIP domain-containing protein</fullName>
    </recommendedName>
</protein>
<dbReference type="InterPro" id="IPR046347">
    <property type="entry name" value="bZIP_sf"/>
</dbReference>
<dbReference type="PROSITE" id="PS00036">
    <property type="entry name" value="BZIP_BASIC"/>
    <property type="match status" value="1"/>
</dbReference>
<evidence type="ECO:0000259" key="6">
    <source>
        <dbReference type="PROSITE" id="PS50217"/>
    </source>
</evidence>
<feature type="region of interest" description="Disordered" evidence="5">
    <location>
        <begin position="1"/>
        <end position="28"/>
    </location>
</feature>
<proteinExistence type="inferred from homology"/>
<dbReference type="PRINTS" id="PR00043">
    <property type="entry name" value="LEUZIPPRJUN"/>
</dbReference>
<dbReference type="InterPro" id="IPR004827">
    <property type="entry name" value="bZIP"/>
</dbReference>
<organism evidence="7 8">
    <name type="scientific">Diploscapter pachys</name>
    <dbReference type="NCBI Taxonomy" id="2018661"/>
    <lineage>
        <taxon>Eukaryota</taxon>
        <taxon>Metazoa</taxon>
        <taxon>Ecdysozoa</taxon>
        <taxon>Nematoda</taxon>
        <taxon>Chromadorea</taxon>
        <taxon>Rhabditida</taxon>
        <taxon>Rhabditina</taxon>
        <taxon>Rhabditomorpha</taxon>
        <taxon>Rhabditoidea</taxon>
        <taxon>Rhabditidae</taxon>
        <taxon>Diploscapter</taxon>
    </lineage>
</organism>
<dbReference type="Proteomes" id="UP000218231">
    <property type="component" value="Unassembled WGS sequence"/>
</dbReference>
<keyword evidence="4" id="KW-0804">Transcription</keyword>
<comment type="similarity">
    <text evidence="1">Belongs to the bZIP family. Jun subfamily.</text>
</comment>
<name>A0A2A2LZG8_9BILA</name>
<dbReference type="OrthoDB" id="2187714at2759"/>
<dbReference type="GO" id="GO:0051726">
    <property type="term" value="P:regulation of cell cycle"/>
    <property type="evidence" value="ECO:0007669"/>
    <property type="project" value="TreeGrafter"/>
</dbReference>
<comment type="caution">
    <text evidence="7">The sequence shown here is derived from an EMBL/GenBank/DDBJ whole genome shotgun (WGS) entry which is preliminary data.</text>
</comment>
<dbReference type="GO" id="GO:0000978">
    <property type="term" value="F:RNA polymerase II cis-regulatory region sequence-specific DNA binding"/>
    <property type="evidence" value="ECO:0007669"/>
    <property type="project" value="TreeGrafter"/>
</dbReference>
<dbReference type="STRING" id="2018661.A0A2A2LZG8"/>
<evidence type="ECO:0000313" key="8">
    <source>
        <dbReference type="Proteomes" id="UP000218231"/>
    </source>
</evidence>
<dbReference type="InterPro" id="IPR002112">
    <property type="entry name" value="Leuzip_Jun"/>
</dbReference>
<evidence type="ECO:0000256" key="2">
    <source>
        <dbReference type="ARBA" id="ARBA00023015"/>
    </source>
</evidence>
<keyword evidence="3" id="KW-0238">DNA-binding</keyword>
<gene>
    <name evidence="7" type="ORF">WR25_12624</name>
</gene>